<proteinExistence type="predicted"/>
<sequence>MFSIEDAKRIGDQLNIDWNVVDINEFHMGLNVELEHGSRDTNTDVTNNDPILTGKIALAHLNELPDYYTKLKKIEE</sequence>
<gene>
    <name evidence="1" type="ORF">XD93_0135</name>
</gene>
<evidence type="ECO:0000313" key="1">
    <source>
        <dbReference type="EMBL" id="KUK77737.1"/>
    </source>
</evidence>
<dbReference type="EMBL" id="LGGO01000009">
    <property type="protein sequence ID" value="KUK77737.1"/>
    <property type="molecule type" value="Genomic_DNA"/>
</dbReference>
<protein>
    <submittedName>
        <fullName evidence="1">Uncharacterized protein</fullName>
    </submittedName>
</protein>
<dbReference type="Pfam" id="PF18905">
    <property type="entry name" value="DUF5661"/>
    <property type="match status" value="1"/>
</dbReference>
<reference evidence="2" key="1">
    <citation type="journal article" date="2015" name="MBio">
        <title>Genome-Resolved Metagenomic Analysis Reveals Roles for Candidate Phyla and Other Microbial Community Members in Biogeochemical Transformations in Oil Reservoirs.</title>
        <authorList>
            <person name="Hu P."/>
            <person name="Tom L."/>
            <person name="Singh A."/>
            <person name="Thomas B.C."/>
            <person name="Baker B.J."/>
            <person name="Piceno Y.M."/>
            <person name="Andersen G.L."/>
            <person name="Banfield J.F."/>
        </authorList>
    </citation>
    <scope>NUCLEOTIDE SEQUENCE [LARGE SCALE GENOMIC DNA]</scope>
</reference>
<dbReference type="Proteomes" id="UP000053904">
    <property type="component" value="Unassembled WGS sequence"/>
</dbReference>
<comment type="caution">
    <text evidence="1">The sequence shown here is derived from an EMBL/GenBank/DDBJ whole genome shotgun (WGS) entry which is preliminary data.</text>
</comment>
<dbReference type="InterPro" id="IPR043720">
    <property type="entry name" value="DUF5661"/>
</dbReference>
<dbReference type="PATRIC" id="fig|1641389.3.peg.123"/>
<dbReference type="AlphaFoldDB" id="A0A124FXD8"/>
<accession>A0A124FXD8</accession>
<name>A0A124FXD8_9BACT</name>
<evidence type="ECO:0000313" key="2">
    <source>
        <dbReference type="Proteomes" id="UP000053904"/>
    </source>
</evidence>
<organism evidence="1 2">
    <name type="scientific">candidate division WS6 bacterium 34_10</name>
    <dbReference type="NCBI Taxonomy" id="1641389"/>
    <lineage>
        <taxon>Bacteria</taxon>
        <taxon>Candidatus Dojkabacteria</taxon>
    </lineage>
</organism>